<dbReference type="SUPFAM" id="SSF52172">
    <property type="entry name" value="CheY-like"/>
    <property type="match status" value="1"/>
</dbReference>
<evidence type="ECO:0000256" key="2">
    <source>
        <dbReference type="ARBA" id="ARBA00012438"/>
    </source>
</evidence>
<keyword evidence="3 6" id="KW-0597">Phosphoprotein</keyword>
<dbReference type="OrthoDB" id="303614at2759"/>
<feature type="compositionally biased region" description="Basic and acidic residues" evidence="7">
    <location>
        <begin position="1"/>
        <end position="26"/>
    </location>
</feature>
<feature type="region of interest" description="Disordered" evidence="7">
    <location>
        <begin position="1"/>
        <end position="54"/>
    </location>
</feature>
<organism evidence="10 11">
    <name type="scientific">Penicillium ucsense</name>
    <dbReference type="NCBI Taxonomy" id="2839758"/>
    <lineage>
        <taxon>Eukaryota</taxon>
        <taxon>Fungi</taxon>
        <taxon>Dikarya</taxon>
        <taxon>Ascomycota</taxon>
        <taxon>Pezizomycotina</taxon>
        <taxon>Eurotiomycetes</taxon>
        <taxon>Eurotiomycetidae</taxon>
        <taxon>Eurotiales</taxon>
        <taxon>Aspergillaceae</taxon>
        <taxon>Penicillium</taxon>
    </lineage>
</organism>
<accession>A0A8J8WJL0</accession>
<dbReference type="EMBL" id="WIWV01000047">
    <property type="protein sequence ID" value="KAF7716044.1"/>
    <property type="molecule type" value="Genomic_DNA"/>
</dbReference>
<dbReference type="Gene3D" id="3.30.565.10">
    <property type="entry name" value="Histidine kinase-like ATPase, C-terminal domain"/>
    <property type="match status" value="1"/>
</dbReference>
<evidence type="ECO:0000256" key="6">
    <source>
        <dbReference type="PROSITE-ProRule" id="PRU00169"/>
    </source>
</evidence>
<evidence type="ECO:0000313" key="10">
    <source>
        <dbReference type="EMBL" id="KAF7716044.1"/>
    </source>
</evidence>
<dbReference type="InterPro" id="IPR005467">
    <property type="entry name" value="His_kinase_dom"/>
</dbReference>
<dbReference type="InterPro" id="IPR003594">
    <property type="entry name" value="HATPase_dom"/>
</dbReference>
<evidence type="ECO:0000256" key="4">
    <source>
        <dbReference type="ARBA" id="ARBA00022679"/>
    </source>
</evidence>
<dbReference type="EC" id="2.7.13.3" evidence="2"/>
<keyword evidence="5" id="KW-0418">Kinase</keyword>
<dbReference type="InterPro" id="IPR011006">
    <property type="entry name" value="CheY-like_superfamily"/>
</dbReference>
<dbReference type="PANTHER" id="PTHR43047">
    <property type="entry name" value="TWO-COMPONENT HISTIDINE PROTEIN KINASE"/>
    <property type="match status" value="1"/>
</dbReference>
<dbReference type="Gene3D" id="1.10.287.130">
    <property type="match status" value="1"/>
</dbReference>
<feature type="region of interest" description="Disordered" evidence="7">
    <location>
        <begin position="1063"/>
        <end position="1093"/>
    </location>
</feature>
<dbReference type="SUPFAM" id="SSF55874">
    <property type="entry name" value="ATPase domain of HSP90 chaperone/DNA topoisomerase II/histidine kinase"/>
    <property type="match status" value="1"/>
</dbReference>
<dbReference type="InterPro" id="IPR001789">
    <property type="entry name" value="Sig_transdc_resp-reg_receiver"/>
</dbReference>
<evidence type="ECO:0000256" key="5">
    <source>
        <dbReference type="ARBA" id="ARBA00022777"/>
    </source>
</evidence>
<dbReference type="PROSITE" id="PS50110">
    <property type="entry name" value="RESPONSE_REGULATORY"/>
    <property type="match status" value="1"/>
</dbReference>
<comment type="caution">
    <text evidence="10">The sequence shown here is derived from an EMBL/GenBank/DDBJ whole genome shotgun (WGS) entry which is preliminary data.</text>
</comment>
<dbReference type="InterPro" id="IPR004358">
    <property type="entry name" value="Sig_transdc_His_kin-like_C"/>
</dbReference>
<dbReference type="InterPro" id="IPR003661">
    <property type="entry name" value="HisK_dim/P_dom"/>
</dbReference>
<evidence type="ECO:0000259" key="9">
    <source>
        <dbReference type="PROSITE" id="PS50110"/>
    </source>
</evidence>
<evidence type="ECO:0000259" key="8">
    <source>
        <dbReference type="PROSITE" id="PS50109"/>
    </source>
</evidence>
<feature type="compositionally biased region" description="Low complexity" evidence="7">
    <location>
        <begin position="33"/>
        <end position="48"/>
    </location>
</feature>
<evidence type="ECO:0000256" key="7">
    <source>
        <dbReference type="SAM" id="MobiDB-lite"/>
    </source>
</evidence>
<evidence type="ECO:0000256" key="1">
    <source>
        <dbReference type="ARBA" id="ARBA00000085"/>
    </source>
</evidence>
<dbReference type="SMART" id="SM00388">
    <property type="entry name" value="HisKA"/>
    <property type="match status" value="1"/>
</dbReference>
<dbReference type="Pfam" id="PF02518">
    <property type="entry name" value="HATPase_c"/>
    <property type="match status" value="1"/>
</dbReference>
<dbReference type="SMART" id="SM00387">
    <property type="entry name" value="HATPase_c"/>
    <property type="match status" value="1"/>
</dbReference>
<feature type="modified residue" description="4-aspartylphosphate" evidence="6">
    <location>
        <position position="1151"/>
    </location>
</feature>
<dbReference type="Proteomes" id="UP000631181">
    <property type="component" value="Unassembled WGS sequence"/>
</dbReference>
<keyword evidence="11" id="KW-1185">Reference proteome</keyword>
<dbReference type="CDD" id="cd00082">
    <property type="entry name" value="HisKA"/>
    <property type="match status" value="1"/>
</dbReference>
<dbReference type="SUPFAM" id="SSF47384">
    <property type="entry name" value="Homodimeric domain of signal transducing histidine kinase"/>
    <property type="match status" value="1"/>
</dbReference>
<feature type="region of interest" description="Disordered" evidence="7">
    <location>
        <begin position="285"/>
        <end position="340"/>
    </location>
</feature>
<keyword evidence="4" id="KW-0808">Transferase</keyword>
<dbReference type="Pfam" id="PF00512">
    <property type="entry name" value="HisKA"/>
    <property type="match status" value="1"/>
</dbReference>
<dbReference type="SUPFAM" id="SSF55781">
    <property type="entry name" value="GAF domain-like"/>
    <property type="match status" value="1"/>
</dbReference>
<evidence type="ECO:0000313" key="11">
    <source>
        <dbReference type="Proteomes" id="UP000631181"/>
    </source>
</evidence>
<name>A0A8J8WJL0_9EURO</name>
<feature type="compositionally biased region" description="Basic residues" evidence="7">
    <location>
        <begin position="1064"/>
        <end position="1074"/>
    </location>
</feature>
<dbReference type="Pfam" id="PF00072">
    <property type="entry name" value="Response_reg"/>
    <property type="match status" value="1"/>
</dbReference>
<dbReference type="SMART" id="SM00448">
    <property type="entry name" value="REC"/>
    <property type="match status" value="1"/>
</dbReference>
<dbReference type="AlphaFoldDB" id="A0A8J8WJL0"/>
<feature type="compositionally biased region" description="Polar residues" evidence="7">
    <location>
        <begin position="302"/>
        <end position="312"/>
    </location>
</feature>
<dbReference type="CDD" id="cd17546">
    <property type="entry name" value="REC_hyHK_CKI1_RcsC-like"/>
    <property type="match status" value="1"/>
</dbReference>
<feature type="domain" description="Histidine kinase" evidence="8">
    <location>
        <begin position="592"/>
        <end position="873"/>
    </location>
</feature>
<sequence>MGSKRSEDHLAGRRAREVYRYFRPEQTDTSQENSSPRSTSNSPPRISPATERSSVALAPSVGQSLHNSSATWEFLQPMPESLILGDDNETLNSFAHLAALRLNVEQVYISVSDRDSQFIIAQSTQTKQSDNRYDMIGKKSHTACGTLNIDTWKMCNASVPSTNDTIALRPSNRERGEYHFVVSNDMSEDERYRELPFVAGEPGYRFYAGTPLTTESNVNIGCFFVLDTSVRLDFNHTEKDTMGRMGMLIMDFLKVSRQASDGRHAARLSQGMNLFVEGHSSFEKSSSGPVSRSFHGCDNSKFDPSTSPSARTPFSREGASRSRSRSSGAQSLSTAADSVDDRAIPSSLDSHIADVRSASQSGGSRQLPAKLWTIRRAANLIRESLEIYNNSGVIFVETSANFALDISPESDSSQSSSTEPAKPAPVLALSTPEVAFGPGVESQNSIPALNLDEEFLGGLLKRHKRGHIWNFHRDGQLSGSDSEDSTQRSDRRGRVGSHPSQSSRRKSNKERENTCLNRYFPGATQVIFVPLWNAGNSQWFGGFFCWTNVEHKVFSESIELSALRSFGSSIMAEWSRIESVLSDEQKDDFLGSISHELRSPLHGVLAATEMLKETKLDQYQTSLIETVEACGRTLLDTMNQVLDFSKLMALERKSRRRRRRKAMSQDFDSSHLSAARLDLCTPTDLSIVAEEVVEGVFLGHVYNQKSTASLDLLGTSLVAPEFPPDFHTSRSDVKVIVDIAPEEWNYDAPPGAVRRIIMNLFSNALKYTSLGHVRLRLESEERAETSSRRFTRRDGNKQRNVVITVSDTGKGISEDFLRNRLYTPFAQEDNLAVGSGLGLSIVRSLIQSLGGSIDIKSRVGEGTVVRAALPLAPIEPDLPQSHQNEIRLSARQDQRMRGINARESFFRGYEGRTVAILGVDPSNAASDPDWADLARYFTDWYGLSLVSTSASPSASIDLLVADQLPSESAARETAASRHTALLIVTDQHMALDPTNGQQLGEIRSINVINRPCGPHKLWRHVSKCLEELLTVSSCTDAPVPTRNHDTFSVKSLVASLDLPEQHLKGKKTRVKRTHSFPIPSEPPSKGTAGTDPESRDARILVVEDNKVNLNLMMAYLKKRRFGNLDSAENGSKAVEAVRKQDDDNYDIIFMDISMPEMDGFEAAREIRALEKQRGPDAKPAVIIALTGLSSSEDETKALEAGMDMFLTKPISFKDVGKLLQAWKEQRLHPDTDSSEKDL</sequence>
<dbReference type="InterPro" id="IPR036890">
    <property type="entry name" value="HATPase_C_sf"/>
</dbReference>
<dbReference type="FunFam" id="1.10.287.130:FF:000023">
    <property type="entry name" value="Sensor histidine kinase/response regulator, putative"/>
    <property type="match status" value="1"/>
</dbReference>
<dbReference type="GO" id="GO:0000155">
    <property type="term" value="F:phosphorelay sensor kinase activity"/>
    <property type="evidence" value="ECO:0007669"/>
    <property type="project" value="InterPro"/>
</dbReference>
<dbReference type="GO" id="GO:0009927">
    <property type="term" value="F:histidine phosphotransfer kinase activity"/>
    <property type="evidence" value="ECO:0007669"/>
    <property type="project" value="TreeGrafter"/>
</dbReference>
<feature type="region of interest" description="Disordered" evidence="7">
    <location>
        <begin position="473"/>
        <end position="511"/>
    </location>
</feature>
<reference evidence="10" key="1">
    <citation type="journal article" date="2020" name="Front. Microbiol.">
        <title>Gene regulatory networks of Penicillium echinulatum 2HH and Penicillium oxalicum 114-2 inferred by a computational biology approach.</title>
        <authorList>
            <person name="Lenz A.R."/>
            <person name="Galan-Vasquez E."/>
            <person name="Balbinot E."/>
            <person name="De Abreu F.P."/>
            <person name="De Oliveira N.S."/>
            <person name="Da Rosa L.O."/>
            <person name="De Avila E Silva S."/>
            <person name="Camassola M."/>
            <person name="Dillon A.J.P."/>
            <person name="Perez-Rueda E."/>
        </authorList>
    </citation>
    <scope>NUCLEOTIDE SEQUENCE</scope>
    <source>
        <strain evidence="10">S1M29</strain>
    </source>
</reference>
<feature type="domain" description="Response regulatory" evidence="9">
    <location>
        <begin position="1098"/>
        <end position="1223"/>
    </location>
</feature>
<evidence type="ECO:0000256" key="3">
    <source>
        <dbReference type="ARBA" id="ARBA00022553"/>
    </source>
</evidence>
<comment type="catalytic activity">
    <reaction evidence="1">
        <text>ATP + protein L-histidine = ADP + protein N-phospho-L-histidine.</text>
        <dbReference type="EC" id="2.7.13.3"/>
    </reaction>
</comment>
<dbReference type="PANTHER" id="PTHR43047:SF72">
    <property type="entry name" value="OSMOSENSING HISTIDINE PROTEIN KINASE SLN1"/>
    <property type="match status" value="1"/>
</dbReference>
<protein>
    <recommendedName>
        <fullName evidence="2">histidine kinase</fullName>
        <ecNumber evidence="2">2.7.13.3</ecNumber>
    </recommendedName>
</protein>
<dbReference type="PROSITE" id="PS50109">
    <property type="entry name" value="HIS_KIN"/>
    <property type="match status" value="1"/>
</dbReference>
<gene>
    <name evidence="10" type="ORF">PECM_006117</name>
</gene>
<dbReference type="PRINTS" id="PR00344">
    <property type="entry name" value="BCTRLSENSOR"/>
</dbReference>
<dbReference type="Gene3D" id="3.40.50.2300">
    <property type="match status" value="1"/>
</dbReference>
<dbReference type="InterPro" id="IPR036097">
    <property type="entry name" value="HisK_dim/P_sf"/>
</dbReference>
<dbReference type="GO" id="GO:0005886">
    <property type="term" value="C:plasma membrane"/>
    <property type="evidence" value="ECO:0007669"/>
    <property type="project" value="TreeGrafter"/>
</dbReference>
<proteinExistence type="predicted"/>